<dbReference type="SMART" id="SM00072">
    <property type="entry name" value="GuKc"/>
    <property type="match status" value="1"/>
</dbReference>
<evidence type="ECO:0000256" key="1">
    <source>
        <dbReference type="ARBA" id="ARBA00005790"/>
    </source>
</evidence>
<name>A0A382X1I4_9ZZZZ</name>
<dbReference type="InterPro" id="IPR008144">
    <property type="entry name" value="Guanylate_kin-like_dom"/>
</dbReference>
<protein>
    <recommendedName>
        <fullName evidence="4">Guanylate kinase-like domain-containing protein</fullName>
    </recommendedName>
</protein>
<keyword evidence="2" id="KW-0808">Transferase</keyword>
<feature type="domain" description="Guanylate kinase-like" evidence="4">
    <location>
        <begin position="1"/>
        <end position="116"/>
    </location>
</feature>
<dbReference type="AlphaFoldDB" id="A0A382X1I4"/>
<evidence type="ECO:0000256" key="3">
    <source>
        <dbReference type="ARBA" id="ARBA00022777"/>
    </source>
</evidence>
<comment type="similarity">
    <text evidence="1">Belongs to the guanylate kinase family.</text>
</comment>
<reference evidence="5" key="1">
    <citation type="submission" date="2018-05" db="EMBL/GenBank/DDBJ databases">
        <authorList>
            <person name="Lanie J.A."/>
            <person name="Ng W.-L."/>
            <person name="Kazmierczak K.M."/>
            <person name="Andrzejewski T.M."/>
            <person name="Davidsen T.M."/>
            <person name="Wayne K.J."/>
            <person name="Tettelin H."/>
            <person name="Glass J.I."/>
            <person name="Rusch D."/>
            <person name="Podicherti R."/>
            <person name="Tsui H.-C.T."/>
            <person name="Winkler M.E."/>
        </authorList>
    </citation>
    <scope>NUCLEOTIDE SEQUENCE</scope>
</reference>
<dbReference type="InterPro" id="IPR027417">
    <property type="entry name" value="P-loop_NTPase"/>
</dbReference>
<keyword evidence="3" id="KW-0418">Kinase</keyword>
<feature type="non-terminal residue" evidence="5">
    <location>
        <position position="1"/>
    </location>
</feature>
<dbReference type="PANTHER" id="PTHR23117">
    <property type="entry name" value="GUANYLATE KINASE-RELATED"/>
    <property type="match status" value="1"/>
</dbReference>
<dbReference type="Pfam" id="PF00625">
    <property type="entry name" value="Guanylate_kin"/>
    <property type="match status" value="1"/>
</dbReference>
<evidence type="ECO:0000313" key="5">
    <source>
        <dbReference type="EMBL" id="SVD64435.1"/>
    </source>
</evidence>
<organism evidence="5">
    <name type="scientific">marine metagenome</name>
    <dbReference type="NCBI Taxonomy" id="408172"/>
    <lineage>
        <taxon>unclassified sequences</taxon>
        <taxon>metagenomes</taxon>
        <taxon>ecological metagenomes</taxon>
    </lineage>
</organism>
<dbReference type="GO" id="GO:0005829">
    <property type="term" value="C:cytosol"/>
    <property type="evidence" value="ECO:0007669"/>
    <property type="project" value="TreeGrafter"/>
</dbReference>
<dbReference type="PROSITE" id="PS50052">
    <property type="entry name" value="GUANYLATE_KINASE_2"/>
    <property type="match status" value="1"/>
</dbReference>
<proteinExistence type="inferred from homology"/>
<sequence>KKLLEYARVFDHYYGTSRKTVEQALAQGRSVILDIDWQGAQQIRHAFSDAVSAYILPPSVEVLTKRLAARGRETPEEIASRLSEAASEMSHYDEYDHILINADFEVALGELEALIQRGEAPQSGQGFDVGALVDCAKNVRLKTSETADL</sequence>
<dbReference type="Gene3D" id="3.40.50.300">
    <property type="entry name" value="P-loop containing nucleotide triphosphate hydrolases"/>
    <property type="match status" value="1"/>
</dbReference>
<dbReference type="EMBL" id="UINC01163887">
    <property type="protein sequence ID" value="SVD64435.1"/>
    <property type="molecule type" value="Genomic_DNA"/>
</dbReference>
<evidence type="ECO:0000259" key="4">
    <source>
        <dbReference type="PROSITE" id="PS50052"/>
    </source>
</evidence>
<evidence type="ECO:0000256" key="2">
    <source>
        <dbReference type="ARBA" id="ARBA00022679"/>
    </source>
</evidence>
<dbReference type="GO" id="GO:0004385">
    <property type="term" value="F:GMP kinase activity"/>
    <property type="evidence" value="ECO:0007669"/>
    <property type="project" value="TreeGrafter"/>
</dbReference>
<gene>
    <name evidence="5" type="ORF">METZ01_LOCUS417289</name>
</gene>
<dbReference type="InterPro" id="IPR008145">
    <property type="entry name" value="GK/Ca_channel_bsu"/>
</dbReference>
<dbReference type="PANTHER" id="PTHR23117:SF13">
    <property type="entry name" value="GUANYLATE KINASE"/>
    <property type="match status" value="1"/>
</dbReference>
<dbReference type="SUPFAM" id="SSF52540">
    <property type="entry name" value="P-loop containing nucleoside triphosphate hydrolases"/>
    <property type="match status" value="1"/>
</dbReference>
<accession>A0A382X1I4</accession>